<evidence type="ECO:0000313" key="3">
    <source>
        <dbReference type="Proteomes" id="UP000092154"/>
    </source>
</evidence>
<feature type="chain" id="PRO_5008597538" evidence="1">
    <location>
        <begin position="19"/>
        <end position="85"/>
    </location>
</feature>
<feature type="signal peptide" evidence="1">
    <location>
        <begin position="1"/>
        <end position="18"/>
    </location>
</feature>
<dbReference type="EMBL" id="KV448556">
    <property type="protein sequence ID" value="OAX34886.1"/>
    <property type="molecule type" value="Genomic_DNA"/>
</dbReference>
<dbReference type="OrthoDB" id="2691302at2759"/>
<protein>
    <submittedName>
        <fullName evidence="2">Uncharacterized protein</fullName>
    </submittedName>
</protein>
<sequence>MQLTLFTSLALLCSSVFASPYQPRGDLVDVAARIENAPNNPPVMAVTVVQRRDDDLPVANVQRRGCGVYYNRGGSDELVKVEDTE</sequence>
<accession>A0A1B7MQM5</accession>
<evidence type="ECO:0000256" key="1">
    <source>
        <dbReference type="SAM" id="SignalP"/>
    </source>
</evidence>
<name>A0A1B7MQM5_9AGAM</name>
<gene>
    <name evidence="2" type="ORF">K503DRAFT_774061</name>
</gene>
<organism evidence="2 3">
    <name type="scientific">Rhizopogon vinicolor AM-OR11-026</name>
    <dbReference type="NCBI Taxonomy" id="1314800"/>
    <lineage>
        <taxon>Eukaryota</taxon>
        <taxon>Fungi</taxon>
        <taxon>Dikarya</taxon>
        <taxon>Basidiomycota</taxon>
        <taxon>Agaricomycotina</taxon>
        <taxon>Agaricomycetes</taxon>
        <taxon>Agaricomycetidae</taxon>
        <taxon>Boletales</taxon>
        <taxon>Suillineae</taxon>
        <taxon>Rhizopogonaceae</taxon>
        <taxon>Rhizopogon</taxon>
    </lineage>
</organism>
<feature type="non-terminal residue" evidence="2">
    <location>
        <position position="1"/>
    </location>
</feature>
<dbReference type="Proteomes" id="UP000092154">
    <property type="component" value="Unassembled WGS sequence"/>
</dbReference>
<dbReference type="AlphaFoldDB" id="A0A1B7MQM5"/>
<evidence type="ECO:0000313" key="2">
    <source>
        <dbReference type="EMBL" id="OAX34886.1"/>
    </source>
</evidence>
<keyword evidence="3" id="KW-1185">Reference proteome</keyword>
<dbReference type="InParanoid" id="A0A1B7MQM5"/>
<reference evidence="2 3" key="1">
    <citation type="submission" date="2016-06" db="EMBL/GenBank/DDBJ databases">
        <title>Comparative genomics of the ectomycorrhizal sister species Rhizopogon vinicolor and Rhizopogon vesiculosus (Basidiomycota: Boletales) reveals a divergence of the mating type B locus.</title>
        <authorList>
            <consortium name="DOE Joint Genome Institute"/>
            <person name="Mujic A.B."/>
            <person name="Kuo A."/>
            <person name="Tritt A."/>
            <person name="Lipzen A."/>
            <person name="Chen C."/>
            <person name="Johnson J."/>
            <person name="Sharma A."/>
            <person name="Barry K."/>
            <person name="Grigoriev I.V."/>
            <person name="Spatafora J.W."/>
        </authorList>
    </citation>
    <scope>NUCLEOTIDE SEQUENCE [LARGE SCALE GENOMIC DNA]</scope>
    <source>
        <strain evidence="2 3">AM-OR11-026</strain>
    </source>
</reference>
<proteinExistence type="predicted"/>
<keyword evidence="1" id="KW-0732">Signal</keyword>